<feature type="domain" description="D-isomer specific 2-hydroxyacid dehydrogenase NAD-binding" evidence="6">
    <location>
        <begin position="144"/>
        <end position="320"/>
    </location>
</feature>
<dbReference type="PROSITE" id="PS00670">
    <property type="entry name" value="D_2_HYDROXYACID_DH_2"/>
    <property type="match status" value="1"/>
</dbReference>
<dbReference type="InterPro" id="IPR050223">
    <property type="entry name" value="D-isomer_2-hydroxyacid_DH"/>
</dbReference>
<evidence type="ECO:0000313" key="7">
    <source>
        <dbReference type="EMBL" id="SCQ81874.1"/>
    </source>
</evidence>
<dbReference type="CDD" id="cd05299">
    <property type="entry name" value="CtBP_dh"/>
    <property type="match status" value="1"/>
</dbReference>
<dbReference type="GO" id="GO:0003714">
    <property type="term" value="F:transcription corepressor activity"/>
    <property type="evidence" value="ECO:0007669"/>
    <property type="project" value="InterPro"/>
</dbReference>
<dbReference type="Gene3D" id="3.40.50.720">
    <property type="entry name" value="NAD(P)-binding Rossmann-like Domain"/>
    <property type="match status" value="2"/>
</dbReference>
<feature type="domain" description="D-isomer specific 2-hydroxyacid dehydrogenase catalytic" evidence="5">
    <location>
        <begin position="64"/>
        <end position="353"/>
    </location>
</feature>
<protein>
    <submittedName>
        <fullName evidence="7">McyI protein</fullName>
    </submittedName>
</protein>
<proteinExistence type="inferred from homology"/>
<evidence type="ECO:0000259" key="6">
    <source>
        <dbReference type="Pfam" id="PF02826"/>
    </source>
</evidence>
<dbReference type="InterPro" id="IPR006140">
    <property type="entry name" value="D-isomer_DH_NAD-bd"/>
</dbReference>
<dbReference type="GO" id="GO:0051287">
    <property type="term" value="F:NAD binding"/>
    <property type="evidence" value="ECO:0007669"/>
    <property type="project" value="InterPro"/>
</dbReference>
<dbReference type="GO" id="GO:0030267">
    <property type="term" value="F:glyoxylate reductase (NADPH) activity"/>
    <property type="evidence" value="ECO:0007669"/>
    <property type="project" value="TreeGrafter"/>
</dbReference>
<comment type="similarity">
    <text evidence="1 3">Belongs to the D-isomer specific 2-hydroxyacid dehydrogenase family.</text>
</comment>
<dbReference type="OMA" id="HMGTETC"/>
<keyword evidence="2 3" id="KW-0560">Oxidoreductase</keyword>
<evidence type="ECO:0000256" key="4">
    <source>
        <dbReference type="SAM" id="MobiDB-lite"/>
    </source>
</evidence>
<dbReference type="Pfam" id="PF02826">
    <property type="entry name" value="2-Hacid_dh_C"/>
    <property type="match status" value="1"/>
</dbReference>
<dbReference type="InterPro" id="IPR036291">
    <property type="entry name" value="NAD(P)-bd_dom_sf"/>
</dbReference>
<dbReference type="PROSITE" id="PS00671">
    <property type="entry name" value="D_2_HYDROXYACID_DH_3"/>
    <property type="match status" value="1"/>
</dbReference>
<dbReference type="RefSeq" id="WP_013162024.1">
    <property type="nucleotide sequence ID" value="NZ_CCYN01000040.1"/>
</dbReference>
<dbReference type="GeneID" id="61221246"/>
<feature type="region of interest" description="Disordered" evidence="4">
    <location>
        <begin position="1"/>
        <end position="32"/>
    </location>
</feature>
<dbReference type="SUPFAM" id="SSF51735">
    <property type="entry name" value="NAD(P)-binding Rossmann-fold domains"/>
    <property type="match status" value="1"/>
</dbReference>
<dbReference type="InterPro" id="IPR006139">
    <property type="entry name" value="D-isomer_2_OHA_DH_cat_dom"/>
</dbReference>
<evidence type="ECO:0000256" key="2">
    <source>
        <dbReference type="ARBA" id="ARBA00023002"/>
    </source>
</evidence>
<dbReference type="GO" id="GO:0005829">
    <property type="term" value="C:cytosol"/>
    <property type="evidence" value="ECO:0007669"/>
    <property type="project" value="TreeGrafter"/>
</dbReference>
<dbReference type="GO" id="GO:0016618">
    <property type="term" value="F:hydroxypyruvate reductase [NAD(P)H] activity"/>
    <property type="evidence" value="ECO:0007669"/>
    <property type="project" value="TreeGrafter"/>
</dbReference>
<sequence>MSELMDARRPAPARATSSAATAPGVAEPTTGTPRVVYFNIDGDLDYEHALLEQWGMTDRIDLVDAKPGDNRPDTFVKAVGDAEGVVVEYFEVTNPVLDQLPHLKIAAVQAIGSSNIDPDAATAHGVAVTNAPGFCSPDVALHTVGMIIDLVRKISFLDRSVRAGSWDPMLGGLPHRITGNTIGLVYFGSIPKLMVPMLQAMGLRIVVFAPTKSAEYLAEWGVEKVDTLDELLAVSDIVSLHTPLMAATHHLIGVRELALMKPSAFLVNTARGAVVDEPALVDALRDRRIAGAAIDVIEDEDHERSELFGLDNVVITPHAAFISTESLADGKRIALEQLVQRLVAGKRPANLVNTELEIG</sequence>
<organism evidence="7 8">
    <name type="scientific">Propionibacterium freudenreichii</name>
    <dbReference type="NCBI Taxonomy" id="1744"/>
    <lineage>
        <taxon>Bacteria</taxon>
        <taxon>Bacillati</taxon>
        <taxon>Actinomycetota</taxon>
        <taxon>Actinomycetes</taxon>
        <taxon>Propionibacteriales</taxon>
        <taxon>Propionibacteriaceae</taxon>
        <taxon>Propionibacterium</taxon>
    </lineage>
</organism>
<dbReference type="InterPro" id="IPR043322">
    <property type="entry name" value="CtBP"/>
</dbReference>
<dbReference type="EMBL" id="LT618793">
    <property type="protein sequence ID" value="SCQ81874.1"/>
    <property type="molecule type" value="Genomic_DNA"/>
</dbReference>
<gene>
    <name evidence="7" type="ORF">PFR_JS23_2058</name>
</gene>
<dbReference type="Pfam" id="PF00389">
    <property type="entry name" value="2-Hacid_dh"/>
    <property type="match status" value="1"/>
</dbReference>
<reference evidence="7 8" key="1">
    <citation type="submission" date="2016-09" db="EMBL/GenBank/DDBJ databases">
        <authorList>
            <person name="Laine KS P."/>
        </authorList>
    </citation>
    <scope>NUCLEOTIDE SEQUENCE [LARGE SCALE GENOMIC DNA]</scope>
    <source>
        <strain evidence="7">PFRJS-23</strain>
    </source>
</reference>
<name>A0A0A8TGR3_9ACTN</name>
<dbReference type="Proteomes" id="UP000250080">
    <property type="component" value="Chromosome I"/>
</dbReference>
<feature type="compositionally biased region" description="Low complexity" evidence="4">
    <location>
        <begin position="10"/>
        <end position="23"/>
    </location>
</feature>
<evidence type="ECO:0000256" key="3">
    <source>
        <dbReference type="RuleBase" id="RU003719"/>
    </source>
</evidence>
<evidence type="ECO:0000313" key="8">
    <source>
        <dbReference type="Proteomes" id="UP000250080"/>
    </source>
</evidence>
<dbReference type="AlphaFoldDB" id="A0A0A8TGR3"/>
<dbReference type="PANTHER" id="PTHR10996">
    <property type="entry name" value="2-HYDROXYACID DEHYDROGENASE-RELATED"/>
    <property type="match status" value="1"/>
</dbReference>
<dbReference type="PANTHER" id="PTHR10996:SF283">
    <property type="entry name" value="GLYOXYLATE_HYDROXYPYRUVATE REDUCTASE B"/>
    <property type="match status" value="1"/>
</dbReference>
<evidence type="ECO:0000256" key="1">
    <source>
        <dbReference type="ARBA" id="ARBA00005854"/>
    </source>
</evidence>
<dbReference type="SUPFAM" id="SSF52283">
    <property type="entry name" value="Formate/glycerate dehydrogenase catalytic domain-like"/>
    <property type="match status" value="1"/>
</dbReference>
<accession>A0A0A8TGR3</accession>
<evidence type="ECO:0000259" key="5">
    <source>
        <dbReference type="Pfam" id="PF00389"/>
    </source>
</evidence>
<dbReference type="InterPro" id="IPR029753">
    <property type="entry name" value="D-isomer_DH_CS"/>
</dbReference>